<dbReference type="AlphaFoldDB" id="A0A381Y4W3"/>
<gene>
    <name evidence="1" type="ORF">METZ01_LOCUS124556</name>
</gene>
<accession>A0A381Y4W3</accession>
<dbReference type="EMBL" id="UINC01017330">
    <property type="protein sequence ID" value="SVA71702.1"/>
    <property type="molecule type" value="Genomic_DNA"/>
</dbReference>
<reference evidence="1" key="1">
    <citation type="submission" date="2018-05" db="EMBL/GenBank/DDBJ databases">
        <authorList>
            <person name="Lanie J.A."/>
            <person name="Ng W.-L."/>
            <person name="Kazmierczak K.M."/>
            <person name="Andrzejewski T.M."/>
            <person name="Davidsen T.M."/>
            <person name="Wayne K.J."/>
            <person name="Tettelin H."/>
            <person name="Glass J.I."/>
            <person name="Rusch D."/>
            <person name="Podicherti R."/>
            <person name="Tsui H.-C.T."/>
            <person name="Winkler M.E."/>
        </authorList>
    </citation>
    <scope>NUCLEOTIDE SEQUENCE</scope>
</reference>
<sequence length="56" mass="6627">MQALLKLSLWRINFLLRIYDKLKGSPVEKIVRARISLEIKIYNRLTNKADQLEPIC</sequence>
<name>A0A381Y4W3_9ZZZZ</name>
<proteinExistence type="predicted"/>
<evidence type="ECO:0000313" key="1">
    <source>
        <dbReference type="EMBL" id="SVA71702.1"/>
    </source>
</evidence>
<protein>
    <submittedName>
        <fullName evidence="1">Uncharacterized protein</fullName>
    </submittedName>
</protein>
<organism evidence="1">
    <name type="scientific">marine metagenome</name>
    <dbReference type="NCBI Taxonomy" id="408172"/>
    <lineage>
        <taxon>unclassified sequences</taxon>
        <taxon>metagenomes</taxon>
        <taxon>ecological metagenomes</taxon>
    </lineage>
</organism>